<keyword evidence="3" id="KW-0472">Membrane</keyword>
<evidence type="ECO:0000256" key="3">
    <source>
        <dbReference type="SAM" id="Phobius"/>
    </source>
</evidence>
<dbReference type="EMBL" id="SNSC02000001">
    <property type="protein sequence ID" value="TID27528.1"/>
    <property type="molecule type" value="Genomic_DNA"/>
</dbReference>
<evidence type="ECO:0000313" key="5">
    <source>
        <dbReference type="Proteomes" id="UP000298493"/>
    </source>
</evidence>
<sequence>MYSYGPDTKNHETCPSSNGLETGILKEIEELLRVKSQQTSNLSIKMEEIEAENAHLRDQIAEDARSDSLAAKIRSKDEIIEQMRLKIQEQAARLGTGMASANKLRSEAREKKFDLLRYHEIRMAHDKFIREMEMRDPTEISAPIHQPPDSEYILAALIADNMALRIDRDREATLRREREMMDAAAAEENGRYRRAVYAAWALTCLILLVIYEGWYSAQAKRFFSEKEELVTDIWQAKDWMETSAKNLGKFDRKTTVAGHGLEAKEDSSGSEKIDSISEDKKVESILLQASEEREIAEGPETAADDPGDMPHDDKPKGSSVPLGWYMLYTLVVLYKILG</sequence>
<feature type="transmembrane region" description="Helical" evidence="3">
    <location>
        <begin position="195"/>
        <end position="214"/>
    </location>
</feature>
<name>A0A4Z1PTC0_9PEZI</name>
<organism evidence="4 5">
    <name type="scientific">Venturia nashicola</name>
    <dbReference type="NCBI Taxonomy" id="86259"/>
    <lineage>
        <taxon>Eukaryota</taxon>
        <taxon>Fungi</taxon>
        <taxon>Dikarya</taxon>
        <taxon>Ascomycota</taxon>
        <taxon>Pezizomycotina</taxon>
        <taxon>Dothideomycetes</taxon>
        <taxon>Pleosporomycetidae</taxon>
        <taxon>Venturiales</taxon>
        <taxon>Venturiaceae</taxon>
        <taxon>Venturia</taxon>
    </lineage>
</organism>
<evidence type="ECO:0000256" key="2">
    <source>
        <dbReference type="SAM" id="MobiDB-lite"/>
    </source>
</evidence>
<keyword evidence="5" id="KW-1185">Reference proteome</keyword>
<proteinExistence type="predicted"/>
<feature type="region of interest" description="Disordered" evidence="2">
    <location>
        <begin position="258"/>
        <end position="277"/>
    </location>
</feature>
<gene>
    <name evidence="4" type="ORF">E6O75_ATG00295</name>
</gene>
<dbReference type="AlphaFoldDB" id="A0A4Z1PTC0"/>
<comment type="caution">
    <text evidence="4">The sequence shown here is derived from an EMBL/GenBank/DDBJ whole genome shotgun (WGS) entry which is preliminary data.</text>
</comment>
<keyword evidence="3" id="KW-1133">Transmembrane helix</keyword>
<keyword evidence="1" id="KW-0175">Coiled coil</keyword>
<protein>
    <submittedName>
        <fullName evidence="4">Uncharacterized protein</fullName>
    </submittedName>
</protein>
<evidence type="ECO:0000313" key="4">
    <source>
        <dbReference type="EMBL" id="TID27528.1"/>
    </source>
</evidence>
<feature type="coiled-coil region" evidence="1">
    <location>
        <begin position="39"/>
        <end position="66"/>
    </location>
</feature>
<feature type="region of interest" description="Disordered" evidence="2">
    <location>
        <begin position="290"/>
        <end position="318"/>
    </location>
</feature>
<evidence type="ECO:0000256" key="1">
    <source>
        <dbReference type="SAM" id="Coils"/>
    </source>
</evidence>
<keyword evidence="3" id="KW-0812">Transmembrane</keyword>
<dbReference type="Proteomes" id="UP000298493">
    <property type="component" value="Unassembled WGS sequence"/>
</dbReference>
<reference evidence="4 5" key="1">
    <citation type="submission" date="2019-04" db="EMBL/GenBank/DDBJ databases">
        <title>High contiguity whole genome sequence and gene annotation resource for two Venturia nashicola isolates.</title>
        <authorList>
            <person name="Prokchorchik M."/>
            <person name="Won K."/>
            <person name="Lee Y."/>
            <person name="Choi E.D."/>
            <person name="Segonzac C."/>
            <person name="Sohn K.H."/>
        </authorList>
    </citation>
    <scope>NUCLEOTIDE SEQUENCE [LARGE SCALE GENOMIC DNA]</scope>
    <source>
        <strain evidence="4 5">PRI2</strain>
    </source>
</reference>
<accession>A0A4Z1PTC0</accession>
<feature type="compositionally biased region" description="Basic and acidic residues" evidence="2">
    <location>
        <begin position="261"/>
        <end position="277"/>
    </location>
</feature>